<dbReference type="CDD" id="cd02549">
    <property type="entry name" value="Peptidase_C39A"/>
    <property type="match status" value="1"/>
</dbReference>
<comment type="caution">
    <text evidence="2">The sequence shown here is derived from an EMBL/GenBank/DDBJ whole genome shotgun (WGS) entry which is preliminary data.</text>
</comment>
<dbReference type="RefSeq" id="WP_105191787.1">
    <property type="nucleotide sequence ID" value="NZ_PTQZ01000071.1"/>
</dbReference>
<sequence>MPVNVRRRGRLLAAALSVIVLAGCMTPQALDLRERPPLSRELTEVPFFPQREFQCGPATLAMVSTYLGSPVTPDELAPSLYTPGREGSLAAEMIARARLRGFIPQQLQPELRALAQALAEGSPVIVRQNNGLSWLPVWHYAVVVGLDAERSEVVLRSGETARMTMSWSVFDRTWARADRWAIRLLPVDSDWPASVTAADVSRQLLAMARVAPGLAQPGLHRASQRWPSETALWLSLADVGERLQGLDAAESALRDALLVQPEQPLLLNNLADVLLRGGRPDEALPLARQALRGADRAEIRDTLRAVEAALAHQGVTAPEA</sequence>
<dbReference type="Proteomes" id="UP000243900">
    <property type="component" value="Unassembled WGS sequence"/>
</dbReference>
<keyword evidence="3" id="KW-1185">Reference proteome</keyword>
<protein>
    <recommendedName>
        <fullName evidence="1">Peptidase C39-like domain-containing protein</fullName>
    </recommendedName>
</protein>
<dbReference type="PROSITE" id="PS51257">
    <property type="entry name" value="PROKAR_LIPOPROTEIN"/>
    <property type="match status" value="1"/>
</dbReference>
<evidence type="ECO:0000313" key="2">
    <source>
        <dbReference type="EMBL" id="PQA45997.1"/>
    </source>
</evidence>
<dbReference type="SUPFAM" id="SSF48452">
    <property type="entry name" value="TPR-like"/>
    <property type="match status" value="1"/>
</dbReference>
<evidence type="ECO:0000313" key="3">
    <source>
        <dbReference type="Proteomes" id="UP000243900"/>
    </source>
</evidence>
<reference evidence="3" key="1">
    <citation type="submission" date="2018-02" db="EMBL/GenBank/DDBJ databases">
        <title>Genome sequencing of Solimonas sp. HR-BB.</title>
        <authorList>
            <person name="Lee Y."/>
            <person name="Jeon C.O."/>
        </authorList>
    </citation>
    <scope>NUCLEOTIDE SEQUENCE [LARGE SCALE GENOMIC DNA]</scope>
    <source>
        <strain evidence="3">HR-E</strain>
    </source>
</reference>
<dbReference type="InterPro" id="IPR011990">
    <property type="entry name" value="TPR-like_helical_dom_sf"/>
</dbReference>
<dbReference type="InterPro" id="IPR039563">
    <property type="entry name" value="Peptidase_C39_single_dom"/>
</dbReference>
<dbReference type="Gene3D" id="3.90.70.10">
    <property type="entry name" value="Cysteine proteinases"/>
    <property type="match status" value="1"/>
</dbReference>
<feature type="domain" description="Peptidase C39-like" evidence="1">
    <location>
        <begin position="44"/>
        <end position="154"/>
    </location>
</feature>
<accession>A0A2P6AT96</accession>
<organism evidence="2 3">
    <name type="scientific">Amnimonas aquatica</name>
    <dbReference type="NCBI Taxonomy" id="2094561"/>
    <lineage>
        <taxon>Bacteria</taxon>
        <taxon>Pseudomonadati</taxon>
        <taxon>Pseudomonadota</taxon>
        <taxon>Gammaproteobacteria</taxon>
        <taxon>Moraxellales</taxon>
        <taxon>Moraxellaceae</taxon>
        <taxon>Amnimonas</taxon>
    </lineage>
</organism>
<dbReference type="Gene3D" id="1.25.40.10">
    <property type="entry name" value="Tetratricopeptide repeat domain"/>
    <property type="match status" value="1"/>
</dbReference>
<proteinExistence type="predicted"/>
<dbReference type="Pfam" id="PF13529">
    <property type="entry name" value="Peptidase_C39_2"/>
    <property type="match status" value="1"/>
</dbReference>
<evidence type="ECO:0000259" key="1">
    <source>
        <dbReference type="Pfam" id="PF13529"/>
    </source>
</evidence>
<dbReference type="InterPro" id="IPR039564">
    <property type="entry name" value="Peptidase_C39-like"/>
</dbReference>
<name>A0A2P6AT96_9GAMM</name>
<gene>
    <name evidence="2" type="ORF">C5O18_04340</name>
</gene>
<dbReference type="OrthoDB" id="5611441at2"/>
<dbReference type="AlphaFoldDB" id="A0A2P6AT96"/>
<dbReference type="NCBIfam" id="NF033920">
    <property type="entry name" value="C39_PA2778_fam"/>
    <property type="match status" value="1"/>
</dbReference>
<dbReference type="EMBL" id="PTQZ01000071">
    <property type="protein sequence ID" value="PQA45997.1"/>
    <property type="molecule type" value="Genomic_DNA"/>
</dbReference>